<protein>
    <submittedName>
        <fullName evidence="2">Uncharacterized protein</fullName>
    </submittedName>
</protein>
<feature type="compositionally biased region" description="Low complexity" evidence="1">
    <location>
        <begin position="89"/>
        <end position="103"/>
    </location>
</feature>
<reference evidence="2 3" key="1">
    <citation type="submission" date="2018-10" db="EMBL/GenBank/DDBJ databases">
        <title>Natrarchaeobius chitinivorans gen. nov., sp. nov., and Natrarchaeobius haloalkaliphilus sp. nov., alkaliphilic, chitin-utilizing haloarchaea from hypersaline alkaline lakes.</title>
        <authorList>
            <person name="Sorokin D.Y."/>
            <person name="Elcheninov A.G."/>
            <person name="Kostrikina N.A."/>
            <person name="Bale N.J."/>
            <person name="Sinninghe Damste J.S."/>
            <person name="Khijniak T.V."/>
            <person name="Kublanov I.V."/>
            <person name="Toshchakov S.V."/>
        </authorList>
    </citation>
    <scope>NUCLEOTIDE SEQUENCE [LARGE SCALE GENOMIC DNA]</scope>
    <source>
        <strain evidence="2 3">AArcht7</strain>
    </source>
</reference>
<name>A0A3N6PET1_NATCH</name>
<comment type="caution">
    <text evidence="2">The sequence shown here is derived from an EMBL/GenBank/DDBJ whole genome shotgun (WGS) entry which is preliminary data.</text>
</comment>
<sequence length="103" mass="11343">MIVAAAIATAAIPTSAIAIRTAARDRDIYDALVGRSIIHCRRPVVIAGRTKGRIDGCGLRSSADRRNRFRRRRSKIAVQRARRDRSDSLDSSGVSLRLSTRRG</sequence>
<accession>A0A3N6PET1</accession>
<evidence type="ECO:0000313" key="2">
    <source>
        <dbReference type="EMBL" id="RQG98339.1"/>
    </source>
</evidence>
<dbReference type="AlphaFoldDB" id="A0A3N6PET1"/>
<evidence type="ECO:0000313" key="3">
    <source>
        <dbReference type="Proteomes" id="UP000281431"/>
    </source>
</evidence>
<dbReference type="EMBL" id="REFZ01000016">
    <property type="protein sequence ID" value="RQG98339.1"/>
    <property type="molecule type" value="Genomic_DNA"/>
</dbReference>
<keyword evidence="3" id="KW-1185">Reference proteome</keyword>
<proteinExistence type="predicted"/>
<feature type="region of interest" description="Disordered" evidence="1">
    <location>
        <begin position="70"/>
        <end position="103"/>
    </location>
</feature>
<feature type="compositionally biased region" description="Basic residues" evidence="1">
    <location>
        <begin position="70"/>
        <end position="83"/>
    </location>
</feature>
<evidence type="ECO:0000256" key="1">
    <source>
        <dbReference type="SAM" id="MobiDB-lite"/>
    </source>
</evidence>
<gene>
    <name evidence="2" type="ORF">EA472_18185</name>
</gene>
<dbReference type="Proteomes" id="UP000281431">
    <property type="component" value="Unassembled WGS sequence"/>
</dbReference>
<organism evidence="2 3">
    <name type="scientific">Natrarchaeobius chitinivorans</name>
    <dbReference type="NCBI Taxonomy" id="1679083"/>
    <lineage>
        <taxon>Archaea</taxon>
        <taxon>Methanobacteriati</taxon>
        <taxon>Methanobacteriota</taxon>
        <taxon>Stenosarchaea group</taxon>
        <taxon>Halobacteria</taxon>
        <taxon>Halobacteriales</taxon>
        <taxon>Natrialbaceae</taxon>
        <taxon>Natrarchaeobius</taxon>
    </lineage>
</organism>